<feature type="region of interest" description="Disordered" evidence="1">
    <location>
        <begin position="1"/>
        <end position="29"/>
    </location>
</feature>
<name>A0AAW1Q076_9CHLO</name>
<evidence type="ECO:0000256" key="1">
    <source>
        <dbReference type="SAM" id="MobiDB-lite"/>
    </source>
</evidence>
<gene>
    <name evidence="2" type="ORF">WJX73_010261</name>
</gene>
<proteinExistence type="predicted"/>
<reference evidence="2 3" key="1">
    <citation type="journal article" date="2024" name="Nat. Commun.">
        <title>Phylogenomics reveals the evolutionary origins of lichenization in chlorophyte algae.</title>
        <authorList>
            <person name="Puginier C."/>
            <person name="Libourel C."/>
            <person name="Otte J."/>
            <person name="Skaloud P."/>
            <person name="Haon M."/>
            <person name="Grisel S."/>
            <person name="Petersen M."/>
            <person name="Berrin J.G."/>
            <person name="Delaux P.M."/>
            <person name="Dal Grande F."/>
            <person name="Keller J."/>
        </authorList>
    </citation>
    <scope>NUCLEOTIDE SEQUENCE [LARGE SCALE GENOMIC DNA]</scope>
    <source>
        <strain evidence="2 3">SAG 2036</strain>
    </source>
</reference>
<comment type="caution">
    <text evidence="2">The sequence shown here is derived from an EMBL/GenBank/DDBJ whole genome shotgun (WGS) entry which is preliminary data.</text>
</comment>
<keyword evidence="3" id="KW-1185">Reference proteome</keyword>
<dbReference type="EMBL" id="JALJOQ010000003">
    <property type="protein sequence ID" value="KAK9813799.1"/>
    <property type="molecule type" value="Genomic_DNA"/>
</dbReference>
<organism evidence="2 3">
    <name type="scientific">Symbiochloris irregularis</name>
    <dbReference type="NCBI Taxonomy" id="706552"/>
    <lineage>
        <taxon>Eukaryota</taxon>
        <taxon>Viridiplantae</taxon>
        <taxon>Chlorophyta</taxon>
        <taxon>core chlorophytes</taxon>
        <taxon>Trebouxiophyceae</taxon>
        <taxon>Trebouxiales</taxon>
        <taxon>Trebouxiaceae</taxon>
        <taxon>Symbiochloris</taxon>
    </lineage>
</organism>
<sequence length="157" mass="16904">MQHCDGVLTSSPAAGNSRQNSSQQSPVVPLNRGQAEALQKLLSAACESPGMGVWSPLLPVDTSYSMHDFATAKRGAAQQGVHDSLAGAIMLACHVVYYRADRTEPSRSEMIIMLDLAASQASQARVYSAWWEHLRSCLGALMGDHMLQELQVGSLYA</sequence>
<accession>A0AAW1Q076</accession>
<evidence type="ECO:0000313" key="2">
    <source>
        <dbReference type="EMBL" id="KAK9813799.1"/>
    </source>
</evidence>
<protein>
    <submittedName>
        <fullName evidence="2">Uncharacterized protein</fullName>
    </submittedName>
</protein>
<dbReference type="AlphaFoldDB" id="A0AAW1Q076"/>
<feature type="compositionally biased region" description="Polar residues" evidence="1">
    <location>
        <begin position="8"/>
        <end position="26"/>
    </location>
</feature>
<evidence type="ECO:0000313" key="3">
    <source>
        <dbReference type="Proteomes" id="UP001465755"/>
    </source>
</evidence>
<dbReference type="Proteomes" id="UP001465755">
    <property type="component" value="Unassembled WGS sequence"/>
</dbReference>